<evidence type="ECO:0000256" key="11">
    <source>
        <dbReference type="ARBA" id="ARBA00034036"/>
    </source>
</evidence>
<dbReference type="AlphaFoldDB" id="A0A1R2BKX6"/>
<feature type="binding site" evidence="13">
    <location>
        <position position="387"/>
    </location>
    <ligand>
        <name>ATP</name>
        <dbReference type="ChEBI" id="CHEBI:30616"/>
    </ligand>
</feature>
<dbReference type="SUPFAM" id="SSF81653">
    <property type="entry name" value="Calcium ATPase, transduction domain A"/>
    <property type="match status" value="1"/>
</dbReference>
<keyword evidence="19" id="KW-1185">Reference proteome</keyword>
<feature type="active site" description="4-aspartylphosphate intermediate" evidence="12">
    <location>
        <position position="386"/>
    </location>
</feature>
<feature type="binding site" evidence="14">
    <location>
        <position position="386"/>
    </location>
    <ligand>
        <name>Mg(2+)</name>
        <dbReference type="ChEBI" id="CHEBI:18420"/>
    </ligand>
</feature>
<evidence type="ECO:0000256" key="14">
    <source>
        <dbReference type="PIRSR" id="PIRSR606539-3"/>
    </source>
</evidence>
<evidence type="ECO:0000313" key="18">
    <source>
        <dbReference type="EMBL" id="OMJ77390.1"/>
    </source>
</evidence>
<keyword evidence="3 15" id="KW-0812">Transmembrane</keyword>
<dbReference type="GO" id="GO:0140326">
    <property type="term" value="F:ATPase-coupled intramembrane lipid transporter activity"/>
    <property type="evidence" value="ECO:0007669"/>
    <property type="project" value="UniProtKB-EC"/>
</dbReference>
<feature type="transmembrane region" description="Helical" evidence="15">
    <location>
        <begin position="318"/>
        <end position="343"/>
    </location>
</feature>
<dbReference type="GO" id="GO:0005524">
    <property type="term" value="F:ATP binding"/>
    <property type="evidence" value="ECO:0007669"/>
    <property type="project" value="UniProtKB-UniRule"/>
</dbReference>
<feature type="binding site" evidence="13">
    <location>
        <position position="678"/>
    </location>
    <ligand>
        <name>ATP</name>
        <dbReference type="ChEBI" id="CHEBI:30616"/>
    </ligand>
</feature>
<feature type="binding site" evidence="14">
    <location>
        <position position="388"/>
    </location>
    <ligand>
        <name>Mg(2+)</name>
        <dbReference type="ChEBI" id="CHEBI:18420"/>
    </ligand>
</feature>
<dbReference type="NCBIfam" id="TIGR01652">
    <property type="entry name" value="ATPase-Plipid"/>
    <property type="match status" value="1"/>
</dbReference>
<evidence type="ECO:0000313" key="19">
    <source>
        <dbReference type="Proteomes" id="UP000187209"/>
    </source>
</evidence>
<dbReference type="SFLD" id="SFLDF00027">
    <property type="entry name" value="p-type_atpase"/>
    <property type="match status" value="1"/>
</dbReference>
<evidence type="ECO:0000256" key="12">
    <source>
        <dbReference type="PIRSR" id="PIRSR606539-1"/>
    </source>
</evidence>
<evidence type="ECO:0000256" key="8">
    <source>
        <dbReference type="ARBA" id="ARBA00022967"/>
    </source>
</evidence>
<feature type="transmembrane region" description="Helical" evidence="15">
    <location>
        <begin position="955"/>
        <end position="976"/>
    </location>
</feature>
<feature type="binding site" evidence="13">
    <location>
        <position position="677"/>
    </location>
    <ligand>
        <name>ATP</name>
        <dbReference type="ChEBI" id="CHEBI:30616"/>
    </ligand>
</feature>
<evidence type="ECO:0000256" key="10">
    <source>
        <dbReference type="ARBA" id="ARBA00023136"/>
    </source>
</evidence>
<dbReference type="FunFam" id="3.40.50.1000:FF:000084">
    <property type="entry name" value="Phospholipid-transporting ATPase"/>
    <property type="match status" value="1"/>
</dbReference>
<dbReference type="Gene3D" id="3.40.50.1000">
    <property type="entry name" value="HAD superfamily/HAD-like"/>
    <property type="match status" value="1"/>
</dbReference>
<dbReference type="PROSITE" id="PS00154">
    <property type="entry name" value="ATPASE_E1_E2"/>
    <property type="match status" value="1"/>
</dbReference>
<keyword evidence="6 13" id="KW-0067">ATP-binding</keyword>
<dbReference type="InterPro" id="IPR023214">
    <property type="entry name" value="HAD_sf"/>
</dbReference>
<dbReference type="Pfam" id="PF16212">
    <property type="entry name" value="PhoLip_ATPase_C"/>
    <property type="match status" value="1"/>
</dbReference>
<dbReference type="Proteomes" id="UP000187209">
    <property type="component" value="Unassembled WGS sequence"/>
</dbReference>
<feature type="binding site" evidence="13">
    <location>
        <position position="386"/>
    </location>
    <ligand>
        <name>ATP</name>
        <dbReference type="ChEBI" id="CHEBI:30616"/>
    </ligand>
</feature>
<dbReference type="SUPFAM" id="SSF81665">
    <property type="entry name" value="Calcium ATPase, transmembrane domain M"/>
    <property type="match status" value="1"/>
</dbReference>
<dbReference type="SFLD" id="SFLDS00003">
    <property type="entry name" value="Haloacid_Dehalogenase"/>
    <property type="match status" value="1"/>
</dbReference>
<dbReference type="InterPro" id="IPR032630">
    <property type="entry name" value="P_typ_ATPase_c"/>
</dbReference>
<evidence type="ECO:0000256" key="3">
    <source>
        <dbReference type="ARBA" id="ARBA00022692"/>
    </source>
</evidence>
<dbReference type="InterPro" id="IPR008250">
    <property type="entry name" value="ATPase_P-typ_transduc_dom_A_sf"/>
</dbReference>
<keyword evidence="9 15" id="KW-1133">Transmembrane helix</keyword>
<keyword evidence="8 15" id="KW-1278">Translocase</keyword>
<evidence type="ECO:0000256" key="4">
    <source>
        <dbReference type="ARBA" id="ARBA00022723"/>
    </source>
</evidence>
<dbReference type="InterPro" id="IPR032631">
    <property type="entry name" value="P-type_ATPase_N"/>
</dbReference>
<accession>A0A1R2BKX6</accession>
<reference evidence="18 19" key="1">
    <citation type="submission" date="2016-11" db="EMBL/GenBank/DDBJ databases">
        <title>The macronuclear genome of Stentor coeruleus: a giant cell with tiny introns.</title>
        <authorList>
            <person name="Slabodnick M."/>
            <person name="Ruby J.G."/>
            <person name="Reiff S.B."/>
            <person name="Swart E.C."/>
            <person name="Gosai S."/>
            <person name="Prabakaran S."/>
            <person name="Witkowska E."/>
            <person name="Larue G.E."/>
            <person name="Fisher S."/>
            <person name="Freeman R.M."/>
            <person name="Gunawardena J."/>
            <person name="Chu W."/>
            <person name="Stover N.A."/>
            <person name="Gregory B.D."/>
            <person name="Nowacki M."/>
            <person name="Derisi J."/>
            <person name="Roy S.W."/>
            <person name="Marshall W.F."/>
            <person name="Sood P."/>
        </authorList>
    </citation>
    <scope>NUCLEOTIDE SEQUENCE [LARGE SCALE GENOMIC DNA]</scope>
    <source>
        <strain evidence="18">WM001</strain>
    </source>
</reference>
<feature type="binding site" evidence="13">
    <location>
        <position position="679"/>
    </location>
    <ligand>
        <name>ATP</name>
        <dbReference type="ChEBI" id="CHEBI:30616"/>
    </ligand>
</feature>
<keyword evidence="5 13" id="KW-0547">Nucleotide-binding</keyword>
<feature type="transmembrane region" description="Helical" evidence="15">
    <location>
        <begin position="53"/>
        <end position="70"/>
    </location>
</feature>
<dbReference type="EMBL" id="MPUH01000578">
    <property type="protein sequence ID" value="OMJ77390.1"/>
    <property type="molecule type" value="Genomic_DNA"/>
</dbReference>
<evidence type="ECO:0000256" key="5">
    <source>
        <dbReference type="ARBA" id="ARBA00022741"/>
    </source>
</evidence>
<feature type="transmembrane region" description="Helical" evidence="15">
    <location>
        <begin position="76"/>
        <end position="95"/>
    </location>
</feature>
<dbReference type="Pfam" id="PF16209">
    <property type="entry name" value="PhoLip_ATPase_N"/>
    <property type="match status" value="1"/>
</dbReference>
<comment type="caution">
    <text evidence="18">The sequence shown here is derived from an EMBL/GenBank/DDBJ whole genome shotgun (WGS) entry which is preliminary data.</text>
</comment>
<feature type="domain" description="P-type ATPase C-terminal" evidence="17">
    <location>
        <begin position="826"/>
        <end position="1088"/>
    </location>
</feature>
<feature type="binding site" evidence="13">
    <location>
        <position position="539"/>
    </location>
    <ligand>
        <name>ATP</name>
        <dbReference type="ChEBI" id="CHEBI:30616"/>
    </ligand>
</feature>
<feature type="transmembrane region" description="Helical" evidence="15">
    <location>
        <begin position="890"/>
        <end position="910"/>
    </location>
</feature>
<feature type="binding site" evidence="13">
    <location>
        <position position="597"/>
    </location>
    <ligand>
        <name>ATP</name>
        <dbReference type="ChEBI" id="CHEBI:30616"/>
    </ligand>
</feature>
<feature type="transmembrane region" description="Helical" evidence="15">
    <location>
        <begin position="858"/>
        <end position="878"/>
    </location>
</feature>
<feature type="binding site" evidence="14">
    <location>
        <position position="800"/>
    </location>
    <ligand>
        <name>Mg(2+)</name>
        <dbReference type="ChEBI" id="CHEBI:18420"/>
    </ligand>
</feature>
<feature type="binding site" evidence="13">
    <location>
        <position position="780"/>
    </location>
    <ligand>
        <name>ATP</name>
        <dbReference type="ChEBI" id="CHEBI:30616"/>
    </ligand>
</feature>
<proteinExistence type="inferred from homology"/>
<feature type="binding site" evidence="13">
    <location>
        <position position="803"/>
    </location>
    <ligand>
        <name>ATP</name>
        <dbReference type="ChEBI" id="CHEBI:30616"/>
    </ligand>
</feature>
<dbReference type="InterPro" id="IPR023298">
    <property type="entry name" value="ATPase_P-typ_TM_dom_sf"/>
</dbReference>
<dbReference type="Gene3D" id="3.40.1110.10">
    <property type="entry name" value="Calcium-transporting ATPase, cytoplasmic domain N"/>
    <property type="match status" value="1"/>
</dbReference>
<feature type="transmembrane region" description="Helical" evidence="15">
    <location>
        <begin position="273"/>
        <end position="298"/>
    </location>
</feature>
<evidence type="ECO:0000256" key="15">
    <source>
        <dbReference type="RuleBase" id="RU362033"/>
    </source>
</evidence>
<feature type="transmembrane region" description="Helical" evidence="15">
    <location>
        <begin position="991"/>
        <end position="1012"/>
    </location>
</feature>
<dbReference type="SUPFAM" id="SSF56784">
    <property type="entry name" value="HAD-like"/>
    <property type="match status" value="1"/>
</dbReference>
<feature type="binding site" evidence="14">
    <location>
        <position position="804"/>
    </location>
    <ligand>
        <name>Mg(2+)</name>
        <dbReference type="ChEBI" id="CHEBI:18420"/>
    </ligand>
</feature>
<dbReference type="InterPro" id="IPR018303">
    <property type="entry name" value="ATPase_P-typ_P_site"/>
</dbReference>
<dbReference type="Pfam" id="PF13246">
    <property type="entry name" value="Cation_ATPase"/>
    <property type="match status" value="1"/>
</dbReference>
<dbReference type="PANTHER" id="PTHR24092">
    <property type="entry name" value="PROBABLE PHOSPHOLIPID-TRANSPORTING ATPASE"/>
    <property type="match status" value="1"/>
</dbReference>
<evidence type="ECO:0000256" key="9">
    <source>
        <dbReference type="ARBA" id="ARBA00022989"/>
    </source>
</evidence>
<feature type="binding site" evidence="13">
    <location>
        <position position="774"/>
    </location>
    <ligand>
        <name>ATP</name>
        <dbReference type="ChEBI" id="CHEBI:30616"/>
    </ligand>
</feature>
<feature type="binding site" evidence="13">
    <location>
        <position position="804"/>
    </location>
    <ligand>
        <name>ATP</name>
        <dbReference type="ChEBI" id="CHEBI:30616"/>
    </ligand>
</feature>
<name>A0A1R2BKX6_9CILI</name>
<feature type="binding site" evidence="13">
    <location>
        <position position="388"/>
    </location>
    <ligand>
        <name>ATP</name>
        <dbReference type="ChEBI" id="CHEBI:30616"/>
    </ligand>
</feature>
<organism evidence="18 19">
    <name type="scientific">Stentor coeruleus</name>
    <dbReference type="NCBI Taxonomy" id="5963"/>
    <lineage>
        <taxon>Eukaryota</taxon>
        <taxon>Sar</taxon>
        <taxon>Alveolata</taxon>
        <taxon>Ciliophora</taxon>
        <taxon>Postciliodesmatophora</taxon>
        <taxon>Heterotrichea</taxon>
        <taxon>Heterotrichida</taxon>
        <taxon>Stentoridae</taxon>
        <taxon>Stentor</taxon>
    </lineage>
</organism>
<gene>
    <name evidence="18" type="ORF">SteCoe_23035</name>
</gene>
<sequence>MAKVRDSDSMRVFYANGCEINKKYLFPSNYLSTTKYNLLTFLPFSLFIQFRRVANIYFLITAILQSISYISPLHPFSAIAPLVFVLSVSMIREAIEDYFRYRSDKEVNSATTMIYKNGIFTEARYQDIEVGHIVLVKKDQVFPCDLVMLSNSNENTIAYIETSTIDGEKNLKTRQALIPTSNIINPDSVIRMFSLIECDDPNPRIYQFVGTIDYMDKKYSLDKNNLLLAGALLRNTHWAIGVATYTGTQTKLRMNLMSRRSKQSKIEKIVNKYIVYIISLQLLLCLSCSLLYGFWSASSYSNNYYLGDPLYNSFLDGFLTYFTYFLLLNTMLPISLIISLELLKLAQGYFMQKDLNLYSSLKDRPCKVSSFSLNEELGMVEHIFTDKTGTLTCNKMQFKYCSVGDKVYGESITPIGTSLHSPTLLGKDKPEFNSKDIQNDFWATSSPKLSFSYPHIKTQKEILEYFLKCMALCHECLIEETSQGTTFIGQSPDEITLVDSAMRIGVKYAKITAGMIDLQIVQAGDIYNSQYEKICIFEFDSDRKRNSIVVREVATDRYLLFIKGADNIMGGLLSKSCEEYMEKVNRDLLGFSEKGLRTLILGFKIIDQEDYANFKAQYDEASTSVDKREEKIKKVAEIMECNVMLLGCTAVEDSLQAEVPETIQDIRNAGINIWMLTGDKLETAVNIGKTCSLLNESMLIEKCPSGDFSSTFNLLKSSLSKIESTLEVQEAGLIIEGAAIDLILNSPKINNSPSEILEIFLRLSVICKTVICCRVTPGQKKDIVKLIKDHRKCVTLAIGDGANDVSMILESQVGVGLYGEEGMQAVQASDYAVGEFKYLWELLFTHGRFNYIRQSEMILYFIYKNLVFTLPQYYFAFYCTYSGQTVYDDWYITTYNMILTALPLLVKGLFEKDLKIPSRVQILESSTDALSRIRAKVPHVYVTGRHNLIFTRTAFIGWVVFGIFHSGIIFFIPLYAGQRSIINTQGYELDYTTFSITSFSCIIFVVNLKLAMTTRLWNIYHMISILLLSIFLYLGFILVYDFMASSLFGDSILVILTNYYFYLCIFIAMSWVCVFDGAWFILKRIVVPKSSEILMEESVRDDSAENRALNSSNS</sequence>
<comment type="cofactor">
    <cofactor evidence="14">
        <name>Mg(2+)</name>
        <dbReference type="ChEBI" id="CHEBI:18420"/>
    </cofactor>
</comment>
<dbReference type="PRINTS" id="PR00119">
    <property type="entry name" value="CATATPASE"/>
</dbReference>
<feature type="binding site" evidence="13">
    <location>
        <position position="563"/>
    </location>
    <ligand>
        <name>ATP</name>
        <dbReference type="ChEBI" id="CHEBI:30616"/>
    </ligand>
</feature>
<dbReference type="SUPFAM" id="SSF81660">
    <property type="entry name" value="Metal cation-transporting ATPase, ATP-binding domain N"/>
    <property type="match status" value="1"/>
</dbReference>
<evidence type="ECO:0000256" key="1">
    <source>
        <dbReference type="ARBA" id="ARBA00004141"/>
    </source>
</evidence>
<dbReference type="GO" id="GO:0005886">
    <property type="term" value="C:plasma membrane"/>
    <property type="evidence" value="ECO:0007669"/>
    <property type="project" value="TreeGrafter"/>
</dbReference>
<feature type="domain" description="P-type ATPase N-terminal" evidence="16">
    <location>
        <begin position="14"/>
        <end position="79"/>
    </location>
</feature>
<feature type="transmembrane region" description="Helical" evidence="15">
    <location>
        <begin position="1019"/>
        <end position="1040"/>
    </location>
</feature>
<dbReference type="InterPro" id="IPR044492">
    <property type="entry name" value="P_typ_ATPase_HD_dom"/>
</dbReference>
<comment type="catalytic activity">
    <reaction evidence="11 15">
        <text>ATP + H2O + phospholipidSide 1 = ADP + phosphate + phospholipidSide 2.</text>
        <dbReference type="EC" id="7.6.2.1"/>
    </reaction>
</comment>
<dbReference type="GO" id="GO:0000287">
    <property type="term" value="F:magnesium ion binding"/>
    <property type="evidence" value="ECO:0007669"/>
    <property type="project" value="UniProtKB-UniRule"/>
</dbReference>
<evidence type="ECO:0000256" key="6">
    <source>
        <dbReference type="ARBA" id="ARBA00022840"/>
    </source>
</evidence>
<evidence type="ECO:0000256" key="13">
    <source>
        <dbReference type="PIRSR" id="PIRSR606539-2"/>
    </source>
</evidence>
<dbReference type="InterPro" id="IPR006539">
    <property type="entry name" value="P-type_ATPase_IV"/>
</dbReference>
<evidence type="ECO:0000259" key="16">
    <source>
        <dbReference type="Pfam" id="PF16209"/>
    </source>
</evidence>
<dbReference type="PANTHER" id="PTHR24092:SF150">
    <property type="entry name" value="PHOSPHOLIPID-TRANSPORTING ATPASE"/>
    <property type="match status" value="1"/>
</dbReference>
<dbReference type="GO" id="GO:0045332">
    <property type="term" value="P:phospholipid translocation"/>
    <property type="evidence" value="ECO:0007669"/>
    <property type="project" value="TreeGrafter"/>
</dbReference>
<dbReference type="GO" id="GO:0016887">
    <property type="term" value="F:ATP hydrolysis activity"/>
    <property type="evidence" value="ECO:0007669"/>
    <property type="project" value="InterPro"/>
</dbReference>
<dbReference type="InterPro" id="IPR023299">
    <property type="entry name" value="ATPase_P-typ_cyto_dom_N"/>
</dbReference>
<protein>
    <recommendedName>
        <fullName evidence="15">Phospholipid-transporting ATPase</fullName>
        <ecNumber evidence="15">7.6.2.1</ecNumber>
    </recommendedName>
</protein>
<keyword evidence="4 14" id="KW-0479">Metal-binding</keyword>
<evidence type="ECO:0000256" key="2">
    <source>
        <dbReference type="ARBA" id="ARBA00008109"/>
    </source>
</evidence>
<evidence type="ECO:0000256" key="7">
    <source>
        <dbReference type="ARBA" id="ARBA00022842"/>
    </source>
</evidence>
<comment type="subcellular location">
    <subcellularLocation>
        <location evidence="1 15">Membrane</location>
        <topology evidence="1 15">Multi-pass membrane protein</topology>
    </subcellularLocation>
</comment>
<dbReference type="InterPro" id="IPR001757">
    <property type="entry name" value="P_typ_ATPase"/>
</dbReference>
<keyword evidence="10 15" id="KW-0472">Membrane</keyword>
<feature type="binding site" evidence="13">
    <location>
        <position position="494"/>
    </location>
    <ligand>
        <name>ATP</name>
        <dbReference type="ChEBI" id="CHEBI:30616"/>
    </ligand>
</feature>
<evidence type="ECO:0000259" key="17">
    <source>
        <dbReference type="Pfam" id="PF16212"/>
    </source>
</evidence>
<feature type="transmembrane region" description="Helical" evidence="15">
    <location>
        <begin position="1060"/>
        <end position="1082"/>
    </location>
</feature>
<dbReference type="SFLD" id="SFLDG00002">
    <property type="entry name" value="C1.7:_P-type_atpase_like"/>
    <property type="match status" value="1"/>
</dbReference>
<dbReference type="InterPro" id="IPR036412">
    <property type="entry name" value="HAD-like_sf"/>
</dbReference>
<comment type="similarity">
    <text evidence="2 15">Belongs to the cation transport ATPase (P-type) (TC 3.A.3) family. Type IV subfamily.</text>
</comment>
<dbReference type="EC" id="7.6.2.1" evidence="15"/>
<dbReference type="Gene3D" id="2.70.150.10">
    <property type="entry name" value="Calcium-transporting ATPase, cytoplasmic transduction domain A"/>
    <property type="match status" value="1"/>
</dbReference>
<dbReference type="NCBIfam" id="TIGR01494">
    <property type="entry name" value="ATPase_P-type"/>
    <property type="match status" value="1"/>
</dbReference>
<keyword evidence="7 14" id="KW-0460">Magnesium</keyword>
<dbReference type="OrthoDB" id="377733at2759"/>